<sequence>MTRALMAVLGVGKGTWGHIARLISEEEWDAILLVGNDWGKENFSPSKEVDWIIVNNRAGFNILKDTIKEKLPAVDEICISLVSGSGKEHMALLAALREAGKEFKMVILTGEGTKYY</sequence>
<name>A0A938YQF9_9ARCH</name>
<proteinExistence type="predicted"/>
<accession>A0A938YQF9</accession>
<reference evidence="1" key="1">
    <citation type="submission" date="2021-01" db="EMBL/GenBank/DDBJ databases">
        <title>Active Sulfur Cycling in an Early Earth Analoge.</title>
        <authorList>
            <person name="Hahn C.R."/>
            <person name="Youssef N.H."/>
            <person name="Elshahed M."/>
        </authorList>
    </citation>
    <scope>NUCLEOTIDE SEQUENCE</scope>
    <source>
        <strain evidence="1">Zod_Metabat.1151</strain>
    </source>
</reference>
<dbReference type="EMBL" id="JAFGDB010000012">
    <property type="protein sequence ID" value="MBN2066970.1"/>
    <property type="molecule type" value="Genomic_DNA"/>
</dbReference>
<dbReference type="AlphaFoldDB" id="A0A938YQF9"/>
<organism evidence="1 2">
    <name type="scientific">Candidatus Iainarchaeum sp</name>
    <dbReference type="NCBI Taxonomy" id="3101447"/>
    <lineage>
        <taxon>Archaea</taxon>
        <taxon>Candidatus Iainarchaeota</taxon>
        <taxon>Candidatus Iainarchaeia</taxon>
        <taxon>Candidatus Iainarchaeales</taxon>
        <taxon>Candidatus Iainarchaeaceae</taxon>
        <taxon>Candidatus Iainarchaeum</taxon>
    </lineage>
</organism>
<comment type="caution">
    <text evidence="1">The sequence shown here is derived from an EMBL/GenBank/DDBJ whole genome shotgun (WGS) entry which is preliminary data.</text>
</comment>
<gene>
    <name evidence="1" type="ORF">JW744_00705</name>
</gene>
<evidence type="ECO:0000313" key="2">
    <source>
        <dbReference type="Proteomes" id="UP000809243"/>
    </source>
</evidence>
<protein>
    <submittedName>
        <fullName evidence="1">Uncharacterized protein</fullName>
    </submittedName>
</protein>
<dbReference type="Proteomes" id="UP000809243">
    <property type="component" value="Unassembled WGS sequence"/>
</dbReference>
<evidence type="ECO:0000313" key="1">
    <source>
        <dbReference type="EMBL" id="MBN2066970.1"/>
    </source>
</evidence>